<dbReference type="Proteomes" id="UP000078486">
    <property type="component" value="Unassembled WGS sequence"/>
</dbReference>
<feature type="transmembrane region" description="Helical" evidence="1">
    <location>
        <begin position="411"/>
        <end position="432"/>
    </location>
</feature>
<feature type="transmembrane region" description="Helical" evidence="1">
    <location>
        <begin position="771"/>
        <end position="792"/>
    </location>
</feature>
<feature type="transmembrane region" description="Helical" evidence="1">
    <location>
        <begin position="379"/>
        <end position="399"/>
    </location>
</feature>
<dbReference type="OrthoDB" id="183803at2"/>
<feature type="transmembrane region" description="Helical" evidence="1">
    <location>
        <begin position="119"/>
        <end position="139"/>
    </location>
</feature>
<accession>A0A178IH56</accession>
<feature type="transmembrane region" description="Helical" evidence="1">
    <location>
        <begin position="12"/>
        <end position="35"/>
    </location>
</feature>
<sequence>MKNFSSICFSSPVFWLFALAVVFLGDLLFFGKIFLSRDMLSGFFQTAVFETQGLLNGDTPFWNPYWGGGKPLIADTTSQAFYPPNILFLFFQPALAMNLFWLLHFFIGGLGMWFFCRQINVAAAAAFIAGVSFMFGTWLVAQLEFPFNGAAGVWVPWIFGMLARFHARLAADGGYPPGEIWRQRRLVGALALLFAVQFFANFPEMIIYPGVGYALYIIAAVISERKWRTGVTLLLFVGVSGLVGLLMTLPQIVSMWELLPYSERAGTFDSRFDMASMQPAHLLGVIFPFLGGFPGWPDKHWESGLFEYWIGAFYLGALPVVSAPFAFLDLSGRRKIWAWVATAMILIGVLLSLGAHTPLYGWWHAHVPLMNRFRFPAKFLVLVVLGLLVLAALGIDTLLRRPSVTDKKNKTLTMGLGVVVMVGGLFAAALWMKPDFAVDLLGNAQAKIPEETLARAARLGLVAWGFLALAFAWTLAARKSRFPTSRLAVAGALLAFANLLVVSRQLHPAAAGGAIVAPMPVLREHLADVHYRAFSPYSAVQQYLYADPRPEIYLWARQAGSGGMWLADGVHQQYQAGTKFLKWHHLNSVIYGQNAAAANCALDWFGVKWLVQGAPWQNVLWGNASRDLRVIERATALPRFKLFDTVAVAATDSEVLSKLAAGQASPGMPLAEPACWYGAKEMRGSVPSPDAAVSGATIGRLEIELIKNSRVILRTEAAGARLLWFGDTWYPGWRAFIDGQETPIHRVNYMFMGIGVPAGQHRIEFKFVPRHFVLCTIISLSILTLALTMIAMGKTRLASARG</sequence>
<feature type="transmembrane region" description="Helical" evidence="1">
    <location>
        <begin position="184"/>
        <end position="200"/>
    </location>
</feature>
<feature type="transmembrane region" description="Helical" evidence="1">
    <location>
        <begin position="230"/>
        <end position="253"/>
    </location>
</feature>
<keyword evidence="1" id="KW-0472">Membrane</keyword>
<keyword evidence="1" id="KW-1133">Transmembrane helix</keyword>
<feature type="transmembrane region" description="Helical" evidence="1">
    <location>
        <begin position="337"/>
        <end position="359"/>
    </location>
</feature>
<feature type="transmembrane region" description="Helical" evidence="1">
    <location>
        <begin position="308"/>
        <end position="330"/>
    </location>
</feature>
<feature type="transmembrane region" description="Helical" evidence="1">
    <location>
        <begin position="86"/>
        <end position="107"/>
    </location>
</feature>
<dbReference type="PANTHER" id="PTHR38454">
    <property type="entry name" value="INTEGRAL MEMBRANE PROTEIN-RELATED"/>
    <property type="match status" value="1"/>
</dbReference>
<dbReference type="InterPro" id="IPR018580">
    <property type="entry name" value="Uncharacterised_YfhO"/>
</dbReference>
<keyword evidence="3" id="KW-1185">Reference proteome</keyword>
<organism evidence="2 3">
    <name type="scientific">Termitidicoccus mucosus</name>
    <dbReference type="NCBI Taxonomy" id="1184151"/>
    <lineage>
        <taxon>Bacteria</taxon>
        <taxon>Pseudomonadati</taxon>
        <taxon>Verrucomicrobiota</taxon>
        <taxon>Opitutia</taxon>
        <taxon>Opitutales</taxon>
        <taxon>Opitutaceae</taxon>
        <taxon>Termitidicoccus</taxon>
    </lineage>
</organism>
<keyword evidence="1" id="KW-0812">Transmembrane</keyword>
<dbReference type="PANTHER" id="PTHR38454:SF1">
    <property type="entry name" value="INTEGRAL MEMBRANE PROTEIN"/>
    <property type="match status" value="1"/>
</dbReference>
<comment type="caution">
    <text evidence="2">The sequence shown here is derived from an EMBL/GenBank/DDBJ whole genome shotgun (WGS) entry which is preliminary data.</text>
</comment>
<proteinExistence type="predicted"/>
<name>A0A178IH56_9BACT</name>
<evidence type="ECO:0000256" key="1">
    <source>
        <dbReference type="SAM" id="Phobius"/>
    </source>
</evidence>
<dbReference type="AlphaFoldDB" id="A0A178IH56"/>
<evidence type="ECO:0008006" key="4">
    <source>
        <dbReference type="Google" id="ProtNLM"/>
    </source>
</evidence>
<feature type="transmembrane region" description="Helical" evidence="1">
    <location>
        <begin position="145"/>
        <end position="163"/>
    </location>
</feature>
<dbReference type="Pfam" id="PF09586">
    <property type="entry name" value="YfhO"/>
    <property type="match status" value="1"/>
</dbReference>
<evidence type="ECO:0000313" key="3">
    <source>
        <dbReference type="Proteomes" id="UP000078486"/>
    </source>
</evidence>
<protein>
    <recommendedName>
        <fullName evidence="4">YfhO family protein</fullName>
    </recommendedName>
</protein>
<evidence type="ECO:0000313" key="2">
    <source>
        <dbReference type="EMBL" id="OAM89068.1"/>
    </source>
</evidence>
<dbReference type="EMBL" id="LRRQ01000106">
    <property type="protein sequence ID" value="OAM89068.1"/>
    <property type="molecule type" value="Genomic_DNA"/>
</dbReference>
<gene>
    <name evidence="2" type="ORF">AW736_14820</name>
</gene>
<feature type="transmembrane region" description="Helical" evidence="1">
    <location>
        <begin position="206"/>
        <end position="223"/>
    </location>
</feature>
<feature type="transmembrane region" description="Helical" evidence="1">
    <location>
        <begin position="452"/>
        <end position="475"/>
    </location>
</feature>
<reference evidence="2 3" key="1">
    <citation type="submission" date="2016-01" db="EMBL/GenBank/DDBJ databases">
        <title>High potential of lignocellulose degradation of a new Verrucomicrobia species.</title>
        <authorList>
            <person name="Wang Y."/>
            <person name="Shi Y."/>
            <person name="Qiu Z."/>
            <person name="Liu S."/>
            <person name="Yang H."/>
        </authorList>
    </citation>
    <scope>NUCLEOTIDE SEQUENCE [LARGE SCALE GENOMIC DNA]</scope>
    <source>
        <strain evidence="2 3">TSB47</strain>
    </source>
</reference>